<accession>A0A3D9L6P8</accession>
<dbReference type="EMBL" id="QREG01000004">
    <property type="protein sequence ID" value="REE01028.1"/>
    <property type="molecule type" value="Genomic_DNA"/>
</dbReference>
<evidence type="ECO:0000259" key="1">
    <source>
        <dbReference type="Pfam" id="PF00535"/>
    </source>
</evidence>
<feature type="domain" description="Glycosyltransferase 2-like" evidence="1">
    <location>
        <begin position="8"/>
        <end position="176"/>
    </location>
</feature>
<dbReference type="InterPro" id="IPR029044">
    <property type="entry name" value="Nucleotide-diphossugar_trans"/>
</dbReference>
<organism evidence="2 3">
    <name type="scientific">Marinoscillum furvescens DSM 4134</name>
    <dbReference type="NCBI Taxonomy" id="1122208"/>
    <lineage>
        <taxon>Bacteria</taxon>
        <taxon>Pseudomonadati</taxon>
        <taxon>Bacteroidota</taxon>
        <taxon>Cytophagia</taxon>
        <taxon>Cytophagales</taxon>
        <taxon>Reichenbachiellaceae</taxon>
        <taxon>Marinoscillum</taxon>
    </lineage>
</organism>
<dbReference type="GO" id="GO:0016740">
    <property type="term" value="F:transferase activity"/>
    <property type="evidence" value="ECO:0007669"/>
    <property type="project" value="UniProtKB-KW"/>
</dbReference>
<dbReference type="InterPro" id="IPR001173">
    <property type="entry name" value="Glyco_trans_2-like"/>
</dbReference>
<comment type="caution">
    <text evidence="2">The sequence shown here is derived from an EMBL/GenBank/DDBJ whole genome shotgun (WGS) entry which is preliminary data.</text>
</comment>
<evidence type="ECO:0000313" key="3">
    <source>
        <dbReference type="Proteomes" id="UP000256779"/>
    </source>
</evidence>
<keyword evidence="3" id="KW-1185">Reference proteome</keyword>
<dbReference type="PANTHER" id="PTHR43685:SF2">
    <property type="entry name" value="GLYCOSYLTRANSFERASE 2-LIKE DOMAIN-CONTAINING PROTEIN"/>
    <property type="match status" value="1"/>
</dbReference>
<reference evidence="2 3" key="1">
    <citation type="submission" date="2018-07" db="EMBL/GenBank/DDBJ databases">
        <title>Genomic Encyclopedia of Type Strains, Phase IV (KMG-IV): sequencing the most valuable type-strain genomes for metagenomic binning, comparative biology and taxonomic classification.</title>
        <authorList>
            <person name="Goeker M."/>
        </authorList>
    </citation>
    <scope>NUCLEOTIDE SEQUENCE [LARGE SCALE GENOMIC DNA]</scope>
    <source>
        <strain evidence="2 3">DSM 4134</strain>
    </source>
</reference>
<proteinExistence type="predicted"/>
<protein>
    <submittedName>
        <fullName evidence="2">Glycosyl transferase family 2</fullName>
    </submittedName>
</protein>
<dbReference type="OrthoDB" id="396512at2"/>
<name>A0A3D9L6P8_MARFU</name>
<evidence type="ECO:0000313" key="2">
    <source>
        <dbReference type="EMBL" id="REE01028.1"/>
    </source>
</evidence>
<dbReference type="Proteomes" id="UP000256779">
    <property type="component" value="Unassembled WGS sequence"/>
</dbReference>
<dbReference type="Gene3D" id="3.90.550.10">
    <property type="entry name" value="Spore Coat Polysaccharide Biosynthesis Protein SpsA, Chain A"/>
    <property type="match status" value="1"/>
</dbReference>
<dbReference type="Pfam" id="PF00535">
    <property type="entry name" value="Glycos_transf_2"/>
    <property type="match status" value="1"/>
</dbReference>
<dbReference type="InterPro" id="IPR050834">
    <property type="entry name" value="Glycosyltransf_2"/>
</dbReference>
<keyword evidence="2" id="KW-0808">Transferase</keyword>
<gene>
    <name evidence="2" type="ORF">C7460_10447</name>
</gene>
<dbReference type="RefSeq" id="WP_115867120.1">
    <property type="nucleotide sequence ID" value="NZ_QREG01000004.1"/>
</dbReference>
<dbReference type="SUPFAM" id="SSF53448">
    <property type="entry name" value="Nucleotide-diphospho-sugar transferases"/>
    <property type="match status" value="1"/>
</dbReference>
<sequence>MESLPLVSVICLCHNQNKYVADAIRSVGAQTYQNIELIVVDDGSTDDSKATIRKLLEGTEVPFIDLSDNLGNCAAFNKGLEKSRGDFIIDLAADDMLLPKRVETGINDFANATEHAGVHFSDAFICDESGAIRTTHYPRNTDGQLTTPIPQGDIFTEVIKRYFICPPTMMMKREVFAALNGYDDTLSYEDFDFWVRSARQFHYIFNPAPLTKKRTVSGSHSNAQFAFRNQHQKSTFRVCQKALNLCTAEDERQALRKRIQYEIRQCTRTLNFGLIPKYVKLMNASYRRLSSSSSMER</sequence>
<dbReference type="PANTHER" id="PTHR43685">
    <property type="entry name" value="GLYCOSYLTRANSFERASE"/>
    <property type="match status" value="1"/>
</dbReference>
<dbReference type="AlphaFoldDB" id="A0A3D9L6P8"/>